<evidence type="ECO:0000313" key="5">
    <source>
        <dbReference type="Proteomes" id="UP001642483"/>
    </source>
</evidence>
<organism evidence="4 5">
    <name type="scientific">Clavelina lepadiformis</name>
    <name type="common">Light-bulb sea squirt</name>
    <name type="synonym">Ascidia lepadiformis</name>
    <dbReference type="NCBI Taxonomy" id="159417"/>
    <lineage>
        <taxon>Eukaryota</taxon>
        <taxon>Metazoa</taxon>
        <taxon>Chordata</taxon>
        <taxon>Tunicata</taxon>
        <taxon>Ascidiacea</taxon>
        <taxon>Aplousobranchia</taxon>
        <taxon>Clavelinidae</taxon>
        <taxon>Clavelina</taxon>
    </lineage>
</organism>
<dbReference type="EMBL" id="CAWYQH010000103">
    <property type="protein sequence ID" value="CAK8687112.1"/>
    <property type="molecule type" value="Genomic_DNA"/>
</dbReference>
<name>A0ABP0G5M5_CLALP</name>
<dbReference type="InterPro" id="IPR009060">
    <property type="entry name" value="UBA-like_sf"/>
</dbReference>
<evidence type="ECO:0000256" key="2">
    <source>
        <dbReference type="RuleBase" id="RU410713"/>
    </source>
</evidence>
<sequence>MHKLKQSQREKVRQFMQLTNLSEKAAISCLARHDWRIDIASDSFFTEPELYVKEKLDKYKLESLYNSLRDPAEVDKIGVEGISRFCDELQVEPTSRIVLIIAWKFHAATQCEFTRKEFVDGMTDLGCDDLSKLRMKLPILANEITNKAKFRDFYQFTFNFAKNPGQKGLDLDMAVAYWNILLSDRFKFLNLWTKYLLEHYKRAIPRDTWNLLLDFSQMISDDMSNYDEEGAWPVLIDDFVEWAKPIVQAENSMS</sequence>
<evidence type="ECO:0000313" key="4">
    <source>
        <dbReference type="EMBL" id="CAK8687112.1"/>
    </source>
</evidence>
<keyword evidence="5" id="KW-1185">Reference proteome</keyword>
<protein>
    <recommendedName>
        <fullName evidence="2">Defective in cullin neddylation protein</fullName>
    </recommendedName>
</protein>
<dbReference type="Gene3D" id="1.10.238.10">
    <property type="entry name" value="EF-hand"/>
    <property type="match status" value="1"/>
</dbReference>
<dbReference type="SUPFAM" id="SSF46934">
    <property type="entry name" value="UBA-like"/>
    <property type="match status" value="1"/>
</dbReference>
<dbReference type="PANTHER" id="PTHR12281:SF32">
    <property type="entry name" value="DCN1-LIKE PROTEIN"/>
    <property type="match status" value="1"/>
</dbReference>
<keyword evidence="1" id="KW-0833">Ubl conjugation pathway</keyword>
<dbReference type="InterPro" id="IPR042460">
    <property type="entry name" value="DCN1-like_PONY"/>
</dbReference>
<comment type="function">
    <text evidence="2">Neddylation of cullins play an essential role in the regulation of SCF-type complexes activity.</text>
</comment>
<comment type="caution">
    <text evidence="4">The sequence shown here is derived from an EMBL/GenBank/DDBJ whole genome shotgun (WGS) entry which is preliminary data.</text>
</comment>
<evidence type="ECO:0000259" key="3">
    <source>
        <dbReference type="PROSITE" id="PS51229"/>
    </source>
</evidence>
<evidence type="ECO:0000256" key="1">
    <source>
        <dbReference type="ARBA" id="ARBA00022786"/>
    </source>
</evidence>
<dbReference type="Proteomes" id="UP001642483">
    <property type="component" value="Unassembled WGS sequence"/>
</dbReference>
<proteinExistence type="predicted"/>
<dbReference type="InterPro" id="IPR014764">
    <property type="entry name" value="DCN-prot"/>
</dbReference>
<dbReference type="PANTHER" id="PTHR12281">
    <property type="entry name" value="RP42 RELATED"/>
    <property type="match status" value="1"/>
</dbReference>
<gene>
    <name evidence="4" type="ORF">CVLEPA_LOCUS19191</name>
</gene>
<dbReference type="Gene3D" id="1.10.238.200">
    <property type="entry name" value="Cullin, PONY binding domain"/>
    <property type="match status" value="1"/>
</dbReference>
<dbReference type="Pfam" id="PF03556">
    <property type="entry name" value="Cullin_binding"/>
    <property type="match status" value="1"/>
</dbReference>
<dbReference type="Gene3D" id="1.10.8.10">
    <property type="entry name" value="DNA helicase RuvA subunit, C-terminal domain"/>
    <property type="match status" value="1"/>
</dbReference>
<dbReference type="PROSITE" id="PS51229">
    <property type="entry name" value="DCUN1"/>
    <property type="match status" value="1"/>
</dbReference>
<accession>A0ABP0G5M5</accession>
<dbReference type="Pfam" id="PF14555">
    <property type="entry name" value="UBA_4"/>
    <property type="match status" value="1"/>
</dbReference>
<dbReference type="CDD" id="cd14350">
    <property type="entry name" value="UBA_DCNL"/>
    <property type="match status" value="1"/>
</dbReference>
<reference evidence="4 5" key="1">
    <citation type="submission" date="2024-02" db="EMBL/GenBank/DDBJ databases">
        <authorList>
            <person name="Daric V."/>
            <person name="Darras S."/>
        </authorList>
    </citation>
    <scope>NUCLEOTIDE SEQUENCE [LARGE SCALE GENOMIC DNA]</scope>
</reference>
<feature type="domain" description="DCUN1" evidence="3">
    <location>
        <begin position="56"/>
        <end position="244"/>
    </location>
</feature>
<dbReference type="InterPro" id="IPR005176">
    <property type="entry name" value="PONY_dom"/>
</dbReference>